<dbReference type="InterPro" id="IPR050738">
    <property type="entry name" value="Sulfatase"/>
</dbReference>
<reference evidence="4 5" key="1">
    <citation type="submission" date="2019-08" db="EMBL/GenBank/DDBJ databases">
        <title>Bioinformatics analysis of the strain L3 and L5.</title>
        <authorList>
            <person name="Li X."/>
        </authorList>
    </citation>
    <scope>NUCLEOTIDE SEQUENCE [LARGE SCALE GENOMIC DNA]</scope>
    <source>
        <strain evidence="4 5">L3</strain>
    </source>
</reference>
<name>A0A640WA55_9GAMM</name>
<protein>
    <submittedName>
        <fullName evidence="4">Sulfatase</fullName>
    </submittedName>
</protein>
<evidence type="ECO:0000313" key="5">
    <source>
        <dbReference type="Proteomes" id="UP000466024"/>
    </source>
</evidence>
<keyword evidence="5" id="KW-1185">Reference proteome</keyword>
<dbReference type="RefSeq" id="WP_149437011.1">
    <property type="nucleotide sequence ID" value="NZ_VTPX01000014.1"/>
</dbReference>
<sequence length="504" mass="57918">MNVVLVLIDSLNRRHLTAYNDDSQVDTPNLTRFAKRACRFDNHFVGSLPCMPARREIYTGRKEMLWRPWGPIEPYDDRLPKLLETAGYTTAIVTDHYHYWENEAHGYVQSFQSAELVRGHEHDFWKSPIQAEAPVPDWVDNIERWRPGSGRRYYSNVCDFGDESDYFPARVFSSAARWLNTHAQQSRPFFLQIESFDVHEPFDVPEPYASMYGQGSERQRFTLWPPYQDAVDLDAFLQEASEEELDFIRAQYAGKLTMVDRWFGEVLDALDEQALWDKTMVIVTTDHGHDLAERGKFGKQYPHYDSHANIPLLVWHPGTLNQSPVTALTQTVDYFSTILNAAGLDSSIAPHGRSFLPLLTESSSAHREAILYGTFGQGVCCTDGEWTIFKSPETDGSLNYYSPMIYKAISDTLVDTVVPPARHGHFIPGVDMAQWQVPVEINARSLHAHARTNALYHRTDDPDQQYNLWDREPSQRERMLKILSRLMNDEGAPDEQFDRLGVPH</sequence>
<gene>
    <name evidence="4" type="ORF">F0A16_18535</name>
</gene>
<dbReference type="PANTHER" id="PTHR42693:SF53">
    <property type="entry name" value="ENDO-4-O-SULFATASE"/>
    <property type="match status" value="1"/>
</dbReference>
<dbReference type="InterPro" id="IPR000917">
    <property type="entry name" value="Sulfatase_N"/>
</dbReference>
<comment type="similarity">
    <text evidence="1">Belongs to the sulfatase family.</text>
</comment>
<dbReference type="AlphaFoldDB" id="A0A640WA55"/>
<dbReference type="CDD" id="cd16148">
    <property type="entry name" value="sulfatase_like"/>
    <property type="match status" value="1"/>
</dbReference>
<dbReference type="EMBL" id="VTPX01000014">
    <property type="protein sequence ID" value="KAA0016033.1"/>
    <property type="molecule type" value="Genomic_DNA"/>
</dbReference>
<dbReference type="SUPFAM" id="SSF53649">
    <property type="entry name" value="Alkaline phosphatase-like"/>
    <property type="match status" value="1"/>
</dbReference>
<feature type="domain" description="Sulfatase N-terminal" evidence="3">
    <location>
        <begin position="2"/>
        <end position="343"/>
    </location>
</feature>
<organism evidence="4 5">
    <name type="scientific">Salinicola corii</name>
    <dbReference type="NCBI Taxonomy" id="2606937"/>
    <lineage>
        <taxon>Bacteria</taxon>
        <taxon>Pseudomonadati</taxon>
        <taxon>Pseudomonadota</taxon>
        <taxon>Gammaproteobacteria</taxon>
        <taxon>Oceanospirillales</taxon>
        <taxon>Halomonadaceae</taxon>
        <taxon>Salinicola</taxon>
    </lineage>
</organism>
<dbReference type="Gene3D" id="3.40.720.10">
    <property type="entry name" value="Alkaline Phosphatase, subunit A"/>
    <property type="match status" value="1"/>
</dbReference>
<evidence type="ECO:0000256" key="2">
    <source>
        <dbReference type="ARBA" id="ARBA00022801"/>
    </source>
</evidence>
<dbReference type="Pfam" id="PF00884">
    <property type="entry name" value="Sulfatase"/>
    <property type="match status" value="1"/>
</dbReference>
<evidence type="ECO:0000259" key="3">
    <source>
        <dbReference type="Pfam" id="PF00884"/>
    </source>
</evidence>
<keyword evidence="2" id="KW-0378">Hydrolase</keyword>
<dbReference type="GO" id="GO:0004065">
    <property type="term" value="F:arylsulfatase activity"/>
    <property type="evidence" value="ECO:0007669"/>
    <property type="project" value="TreeGrafter"/>
</dbReference>
<comment type="caution">
    <text evidence="4">The sequence shown here is derived from an EMBL/GenBank/DDBJ whole genome shotgun (WGS) entry which is preliminary data.</text>
</comment>
<evidence type="ECO:0000256" key="1">
    <source>
        <dbReference type="ARBA" id="ARBA00008779"/>
    </source>
</evidence>
<dbReference type="Proteomes" id="UP000466024">
    <property type="component" value="Unassembled WGS sequence"/>
</dbReference>
<dbReference type="InterPro" id="IPR017850">
    <property type="entry name" value="Alkaline_phosphatase_core_sf"/>
</dbReference>
<proteinExistence type="inferred from homology"/>
<accession>A0A640WA55</accession>
<evidence type="ECO:0000313" key="4">
    <source>
        <dbReference type="EMBL" id="KAA0016033.1"/>
    </source>
</evidence>
<dbReference type="PANTHER" id="PTHR42693">
    <property type="entry name" value="ARYLSULFATASE FAMILY MEMBER"/>
    <property type="match status" value="1"/>
</dbReference>